<reference evidence="4 5" key="1">
    <citation type="submission" date="2024-01" db="EMBL/GenBank/DDBJ databases">
        <title>The complete chloroplast genome sequence of Lithospermum erythrorhizon: insights into the phylogenetic relationship among Boraginaceae species and the maternal lineages of purple gromwells.</title>
        <authorList>
            <person name="Okada T."/>
            <person name="Watanabe K."/>
        </authorList>
    </citation>
    <scope>NUCLEOTIDE SEQUENCE [LARGE SCALE GENOMIC DNA]</scope>
</reference>
<evidence type="ECO:0000256" key="1">
    <source>
        <dbReference type="PIRSR" id="PIRSR600101-1"/>
    </source>
</evidence>
<organism evidence="4 5">
    <name type="scientific">Lithospermum erythrorhizon</name>
    <name type="common">Purple gromwell</name>
    <name type="synonym">Lithospermum officinale var. erythrorhizon</name>
    <dbReference type="NCBI Taxonomy" id="34254"/>
    <lineage>
        <taxon>Eukaryota</taxon>
        <taxon>Viridiplantae</taxon>
        <taxon>Streptophyta</taxon>
        <taxon>Embryophyta</taxon>
        <taxon>Tracheophyta</taxon>
        <taxon>Spermatophyta</taxon>
        <taxon>Magnoliopsida</taxon>
        <taxon>eudicotyledons</taxon>
        <taxon>Gunneridae</taxon>
        <taxon>Pentapetalae</taxon>
        <taxon>asterids</taxon>
        <taxon>lamiids</taxon>
        <taxon>Boraginales</taxon>
        <taxon>Boraginaceae</taxon>
        <taxon>Boraginoideae</taxon>
        <taxon>Lithospermeae</taxon>
        <taxon>Lithospermum</taxon>
    </lineage>
</organism>
<comment type="catalytic activity">
    <reaction evidence="3">
        <text>an S-substituted glutathione + H2O = an S-substituted L-cysteinylglycine + L-glutamate</text>
        <dbReference type="Rhea" id="RHEA:59468"/>
        <dbReference type="ChEBI" id="CHEBI:15377"/>
        <dbReference type="ChEBI" id="CHEBI:29985"/>
        <dbReference type="ChEBI" id="CHEBI:90779"/>
        <dbReference type="ChEBI" id="CHEBI:143103"/>
        <dbReference type="EC" id="3.4.19.13"/>
    </reaction>
</comment>
<keyword evidence="4" id="KW-0645">Protease</keyword>
<comment type="pathway">
    <text evidence="3">Sulfur metabolism; glutathione metabolism.</text>
</comment>
<keyword evidence="3" id="KW-0012">Acyltransferase</keyword>
<proteinExistence type="predicted"/>
<dbReference type="GO" id="GO:0036374">
    <property type="term" value="F:glutathione hydrolase activity"/>
    <property type="evidence" value="ECO:0007669"/>
    <property type="project" value="UniProtKB-UniRule"/>
</dbReference>
<keyword evidence="3" id="KW-0808">Transferase</keyword>
<feature type="binding site" evidence="2">
    <location>
        <position position="426"/>
    </location>
    <ligand>
        <name>L-glutamate</name>
        <dbReference type="ChEBI" id="CHEBI:29985"/>
    </ligand>
</feature>
<dbReference type="EMBL" id="BAABME010011906">
    <property type="protein sequence ID" value="GAA0184449.1"/>
    <property type="molecule type" value="Genomic_DNA"/>
</dbReference>
<feature type="binding site" evidence="2">
    <location>
        <begin position="402"/>
        <end position="404"/>
    </location>
    <ligand>
        <name>L-glutamate</name>
        <dbReference type="ChEBI" id="CHEBI:29985"/>
    </ligand>
</feature>
<dbReference type="PRINTS" id="PR01210">
    <property type="entry name" value="GGTRANSPTASE"/>
</dbReference>
<comment type="caution">
    <text evidence="4">The sequence shown here is derived from an EMBL/GenBank/DDBJ whole genome shotgun (WGS) entry which is preliminary data.</text>
</comment>
<comment type="catalytic activity">
    <reaction evidence="3">
        <text>an N-terminal (5-L-glutamyl)-[peptide] + an alpha-amino acid = 5-L-glutamyl amino acid + an N-terminal L-alpha-aminoacyl-[peptide]</text>
        <dbReference type="Rhea" id="RHEA:23904"/>
        <dbReference type="Rhea" id="RHEA-COMP:9780"/>
        <dbReference type="Rhea" id="RHEA-COMP:9795"/>
        <dbReference type="ChEBI" id="CHEBI:77644"/>
        <dbReference type="ChEBI" id="CHEBI:78597"/>
        <dbReference type="ChEBI" id="CHEBI:78599"/>
        <dbReference type="ChEBI" id="CHEBI:78608"/>
        <dbReference type="EC" id="2.3.2.2"/>
    </reaction>
</comment>
<dbReference type="NCBIfam" id="TIGR00066">
    <property type="entry name" value="g_glut_trans"/>
    <property type="match status" value="1"/>
</dbReference>
<accession>A0AAV3RSK2</accession>
<dbReference type="Gene3D" id="1.10.246.130">
    <property type="match status" value="1"/>
</dbReference>
<dbReference type="GO" id="GO:0103068">
    <property type="term" value="F:leukotriene C4 gamma-glutamyl transferase activity"/>
    <property type="evidence" value="ECO:0007669"/>
    <property type="project" value="UniProtKB-EC"/>
</dbReference>
<feature type="binding site" evidence="2">
    <location>
        <position position="114"/>
    </location>
    <ligand>
        <name>L-glutamate</name>
        <dbReference type="ChEBI" id="CHEBI:29985"/>
    </ligand>
</feature>
<dbReference type="FunFam" id="1.10.246.130:FF:000001">
    <property type="entry name" value="Gamma-glutamyltransferase 5 isoform 1"/>
    <property type="match status" value="1"/>
</dbReference>
<dbReference type="Pfam" id="PF01019">
    <property type="entry name" value="G_glu_transpept"/>
    <property type="match status" value="1"/>
</dbReference>
<dbReference type="EC" id="2.3.2.2" evidence="3"/>
<dbReference type="InterPro" id="IPR029055">
    <property type="entry name" value="Ntn_hydrolases_N"/>
</dbReference>
<dbReference type="GO" id="GO:0006508">
    <property type="term" value="P:proteolysis"/>
    <property type="evidence" value="ECO:0007669"/>
    <property type="project" value="UniProtKB-KW"/>
</dbReference>
<protein>
    <recommendedName>
        <fullName evidence="3">Glutathione hydrolase</fullName>
        <ecNumber evidence="3">2.3.2.2</ecNumber>
        <ecNumber evidence="3">3.4.19.13</ecNumber>
    </recommendedName>
    <alternativeName>
        <fullName evidence="3">Gamma-glutamyltransferase</fullName>
    </alternativeName>
    <alternativeName>
        <fullName evidence="3">Gamma-glutamyltranspeptidase</fullName>
    </alternativeName>
</protein>
<gene>
    <name evidence="4" type="ORF">LIER_31737</name>
</gene>
<dbReference type="Proteomes" id="UP001454036">
    <property type="component" value="Unassembled WGS sequence"/>
</dbReference>
<keyword evidence="5" id="KW-1185">Reference proteome</keyword>
<dbReference type="EC" id="3.4.19.13" evidence="3"/>
<dbReference type="Gene3D" id="3.60.20.40">
    <property type="match status" value="1"/>
</dbReference>
<evidence type="ECO:0000313" key="4">
    <source>
        <dbReference type="EMBL" id="GAA0184449.1"/>
    </source>
</evidence>
<feature type="binding site" evidence="2">
    <location>
        <position position="476"/>
    </location>
    <ligand>
        <name>L-glutamate</name>
        <dbReference type="ChEBI" id="CHEBI:29985"/>
    </ligand>
</feature>
<evidence type="ECO:0000256" key="3">
    <source>
        <dbReference type="RuleBase" id="RU368068"/>
    </source>
</evidence>
<comment type="catalytic activity">
    <reaction evidence="3">
        <text>glutathione + H2O = L-cysteinylglycine + L-glutamate</text>
        <dbReference type="Rhea" id="RHEA:28807"/>
        <dbReference type="ChEBI" id="CHEBI:15377"/>
        <dbReference type="ChEBI" id="CHEBI:29985"/>
        <dbReference type="ChEBI" id="CHEBI:57925"/>
        <dbReference type="ChEBI" id="CHEBI:61694"/>
        <dbReference type="EC" id="3.4.19.13"/>
    </reaction>
</comment>
<comment type="function">
    <text evidence="3">Cleaves the gamma-glutamyl peptide bond of glutathione and glutathione conjugates.</text>
</comment>
<dbReference type="InterPro" id="IPR043138">
    <property type="entry name" value="GGT_lsub"/>
</dbReference>
<dbReference type="SUPFAM" id="SSF56235">
    <property type="entry name" value="N-terminal nucleophile aminohydrolases (Ntn hydrolases)"/>
    <property type="match status" value="1"/>
</dbReference>
<dbReference type="PANTHER" id="PTHR11686:SF9">
    <property type="entry name" value="RE13973P"/>
    <property type="match status" value="1"/>
</dbReference>
<feature type="active site" description="Nucleophile" evidence="1">
    <location>
        <position position="384"/>
    </location>
</feature>
<evidence type="ECO:0000256" key="2">
    <source>
        <dbReference type="PIRSR" id="PIRSR600101-2"/>
    </source>
</evidence>
<dbReference type="AlphaFoldDB" id="A0AAV3RSK2"/>
<dbReference type="PANTHER" id="PTHR11686">
    <property type="entry name" value="GAMMA GLUTAMYL TRANSPEPTIDASE"/>
    <property type="match status" value="1"/>
</dbReference>
<feature type="binding site" evidence="2">
    <location>
        <begin position="454"/>
        <end position="455"/>
    </location>
    <ligand>
        <name>L-glutamate</name>
        <dbReference type="ChEBI" id="CHEBI:29985"/>
    </ligand>
</feature>
<sequence length="598" mass="64159">MWQVKSIQSPGIYSQRHSWFLVGENGNIHEKGTQNEVNRVIQSEEAVVAADDGRCSEIGISMIRLGGHAVDAAVATAACLGVVHQMSSGIGGGGLMVVRNADASSPEALAYDFRETAPLASSVNMFENGVGDKFTGALAMAVPGEVAGLHLAWSKHGRLHWKTLFQPAIKLAKEGYEVAPYIAASIASNGDKIRSDPGLSKVYAPEGNLLKAGDTCYNVELGRSLEAIAEHGPAAFYNGTVGERLVADVKKAGGILTMEDLRKYRVELTEALAVNTMGYTFLGMPAPSSGTLGLALVLNILDSYGRSDAATSHLVLHRLIEALKHMIAIRMDLGDPNFVDISKTAADMLSPSFAKLIQQKIFDNTTFPPGYYMPRWSQVRDSGTSHFCIVDKDRNSVSMTTSINYPFGCGILSPSTGIVLNDQMGDFSAPTDNEPDQLPPAPANFIEPKKRPMTSMTPLILLKNNQLAGVIGGSGGLSILPAVAQVFLNHFIQGMEPLASVQQPRIYHKLIPNVVLYENLTVYDGDHIELSEEIRQFLDHRGHKLESFALASVVQLVVQTIQSPGNSSAGGADPDDKNRHGILTAVSDARKDGIPAAM</sequence>
<dbReference type="InterPro" id="IPR043137">
    <property type="entry name" value="GGT_ssub_C"/>
</dbReference>
<name>A0AAV3RSK2_LITER</name>
<dbReference type="InterPro" id="IPR000101">
    <property type="entry name" value="GGT_peptidase"/>
</dbReference>
<dbReference type="GO" id="GO:0006751">
    <property type="term" value="P:glutathione catabolic process"/>
    <property type="evidence" value="ECO:0007669"/>
    <property type="project" value="UniProtKB-UniRule"/>
</dbReference>
<keyword evidence="3" id="KW-0378">Hydrolase</keyword>
<dbReference type="GO" id="GO:0005886">
    <property type="term" value="C:plasma membrane"/>
    <property type="evidence" value="ECO:0007669"/>
    <property type="project" value="TreeGrafter"/>
</dbReference>
<evidence type="ECO:0000313" key="5">
    <source>
        <dbReference type="Proteomes" id="UP001454036"/>
    </source>
</evidence>